<dbReference type="InterPro" id="IPR005247">
    <property type="entry name" value="YbhB_YbcL/LppC-like"/>
</dbReference>
<name>A0AAW9QKS1_9CHRO</name>
<proteinExistence type="predicted"/>
<keyword evidence="3" id="KW-1185">Reference proteome</keyword>
<evidence type="ECO:0000313" key="2">
    <source>
        <dbReference type="EMBL" id="MEG3438392.1"/>
    </source>
</evidence>
<organism evidence="2 3">
    <name type="scientific">Pannus brasiliensis CCIBt3594</name>
    <dbReference type="NCBI Taxonomy" id="1427578"/>
    <lineage>
        <taxon>Bacteria</taxon>
        <taxon>Bacillati</taxon>
        <taxon>Cyanobacteriota</taxon>
        <taxon>Cyanophyceae</taxon>
        <taxon>Oscillatoriophycideae</taxon>
        <taxon>Chroococcales</taxon>
        <taxon>Microcystaceae</taxon>
        <taxon>Pannus</taxon>
    </lineage>
</organism>
<dbReference type="PANTHER" id="PTHR30289:SF1">
    <property type="entry name" value="PEBP (PHOSPHATIDYLETHANOLAMINE-BINDING PROTEIN) FAMILY PROTEIN"/>
    <property type="match status" value="1"/>
</dbReference>
<dbReference type="Pfam" id="PF01161">
    <property type="entry name" value="PBP"/>
    <property type="match status" value="1"/>
</dbReference>
<dbReference type="AlphaFoldDB" id="A0AAW9QKS1"/>
<gene>
    <name evidence="2" type="ORF">V0288_14775</name>
</gene>
<sequence length="155" mass="16927">MKIESSAFVSGGSIPPEHTCDGKQISPPLFWSESPERTESFVLLVDDPDAVAVIGKTFDHWVLYDLPGDLRELPPGLSTAPKLAGGGVHGITTQGTYGYFGPCPPPGSSPHHYFFRLFALDRRLNLEPGQTKAEILRAMEGYVLDRAELIGLYAR</sequence>
<comment type="caution">
    <text evidence="2">The sequence shown here is derived from an EMBL/GenBank/DDBJ whole genome shotgun (WGS) entry which is preliminary data.</text>
</comment>
<keyword evidence="2" id="KW-0649">Protein kinase inhibitor</keyword>
<accession>A0AAW9QKS1</accession>
<protein>
    <submittedName>
        <fullName evidence="2">YbhB/YbcL family Raf kinase inhibitor-like protein</fullName>
    </submittedName>
</protein>
<dbReference type="Proteomes" id="UP001328733">
    <property type="component" value="Unassembled WGS sequence"/>
</dbReference>
<dbReference type="PANTHER" id="PTHR30289">
    <property type="entry name" value="UNCHARACTERIZED PROTEIN YBCL-RELATED"/>
    <property type="match status" value="1"/>
</dbReference>
<reference evidence="2 3" key="1">
    <citation type="submission" date="2024-01" db="EMBL/GenBank/DDBJ databases">
        <title>Genomic insights into the taxonomy and metabolism of the cyanobacterium Pannus brasiliensis CCIBt3594.</title>
        <authorList>
            <person name="Machado M."/>
            <person name="Botero N.B."/>
            <person name="Andreote A.P.D."/>
            <person name="Feitosa A.M.T."/>
            <person name="Popin R."/>
            <person name="Sivonen K."/>
            <person name="Fiore M.F."/>
        </authorList>
    </citation>
    <scope>NUCLEOTIDE SEQUENCE [LARGE SCALE GENOMIC DNA]</scope>
    <source>
        <strain evidence="2 3">CCIBt3594</strain>
    </source>
</reference>
<dbReference type="Gene3D" id="3.90.280.10">
    <property type="entry name" value="PEBP-like"/>
    <property type="match status" value="1"/>
</dbReference>
<dbReference type="InterPro" id="IPR008914">
    <property type="entry name" value="PEBP"/>
</dbReference>
<dbReference type="CDD" id="cd00865">
    <property type="entry name" value="PEBP_bact_arch"/>
    <property type="match status" value="1"/>
</dbReference>
<dbReference type="EMBL" id="JBAFSM010000027">
    <property type="protein sequence ID" value="MEG3438392.1"/>
    <property type="molecule type" value="Genomic_DNA"/>
</dbReference>
<dbReference type="RefSeq" id="WP_332865872.1">
    <property type="nucleotide sequence ID" value="NZ_JBAFSM010000027.1"/>
</dbReference>
<evidence type="ECO:0000313" key="3">
    <source>
        <dbReference type="Proteomes" id="UP001328733"/>
    </source>
</evidence>
<dbReference type="NCBIfam" id="TIGR00481">
    <property type="entry name" value="YbhB/YbcL family Raf kinase inhibitor-like protein"/>
    <property type="match status" value="1"/>
</dbReference>
<dbReference type="SUPFAM" id="SSF49777">
    <property type="entry name" value="PEBP-like"/>
    <property type="match status" value="1"/>
</dbReference>
<dbReference type="GO" id="GO:0004860">
    <property type="term" value="F:protein kinase inhibitor activity"/>
    <property type="evidence" value="ECO:0007669"/>
    <property type="project" value="UniProtKB-KW"/>
</dbReference>
<dbReference type="InterPro" id="IPR036610">
    <property type="entry name" value="PEBP-like_sf"/>
</dbReference>
<feature type="region of interest" description="Disordered" evidence="1">
    <location>
        <begin position="1"/>
        <end position="29"/>
    </location>
</feature>
<evidence type="ECO:0000256" key="1">
    <source>
        <dbReference type="SAM" id="MobiDB-lite"/>
    </source>
</evidence>